<dbReference type="EMBL" id="EF087413">
    <property type="protein sequence ID" value="ABK26656.1"/>
    <property type="molecule type" value="mRNA"/>
</dbReference>
<feature type="compositionally biased region" description="Polar residues" evidence="1">
    <location>
        <begin position="1"/>
        <end position="10"/>
    </location>
</feature>
<evidence type="ECO:0000256" key="1">
    <source>
        <dbReference type="SAM" id="MobiDB-lite"/>
    </source>
</evidence>
<protein>
    <submittedName>
        <fullName evidence="2">Uncharacterized protein</fullName>
    </submittedName>
</protein>
<dbReference type="EMBL" id="EF082096">
    <property type="protein sequence ID" value="ABK21474.1"/>
    <property type="molecule type" value="mRNA"/>
</dbReference>
<organism evidence="2">
    <name type="scientific">Picea sitchensis</name>
    <name type="common">Sitka spruce</name>
    <name type="synonym">Pinus sitchensis</name>
    <dbReference type="NCBI Taxonomy" id="3332"/>
    <lineage>
        <taxon>Eukaryota</taxon>
        <taxon>Viridiplantae</taxon>
        <taxon>Streptophyta</taxon>
        <taxon>Embryophyta</taxon>
        <taxon>Tracheophyta</taxon>
        <taxon>Spermatophyta</taxon>
        <taxon>Pinopsida</taxon>
        <taxon>Pinidae</taxon>
        <taxon>Conifers I</taxon>
        <taxon>Pinales</taxon>
        <taxon>Pinaceae</taxon>
        <taxon>Picea</taxon>
    </lineage>
</organism>
<accession>A9NLG3</accession>
<name>A9NLG3_PICSI</name>
<proteinExistence type="evidence at transcript level"/>
<reference evidence="2" key="1">
    <citation type="journal article" date="2008" name="BMC Genomics">
        <title>A conifer genomics resource of 200,000 spruce (Picea spp.) ESTs and 6,464 high-quality, sequence-finished full-length cDNAs for Sitka spruce (Picea sitchensis).</title>
        <authorList>
            <person name="Ralph S.G."/>
            <person name="Chun H.J."/>
            <person name="Kolosova N."/>
            <person name="Cooper D."/>
            <person name="Oddy C."/>
            <person name="Ritland C.E."/>
            <person name="Kirkpatrick R."/>
            <person name="Moore R."/>
            <person name="Barber S."/>
            <person name="Holt R.A."/>
            <person name="Jones S.J."/>
            <person name="Marra M.A."/>
            <person name="Douglas C.J."/>
            <person name="Ritland K."/>
            <person name="Bohlmann J."/>
        </authorList>
    </citation>
    <scope>NUCLEOTIDE SEQUENCE</scope>
    <source>
        <tissue evidence="2">Green portion of the leader tissue</tissue>
    </source>
</reference>
<evidence type="ECO:0000313" key="2">
    <source>
        <dbReference type="EMBL" id="ABK21474.1"/>
    </source>
</evidence>
<dbReference type="AlphaFoldDB" id="A9NLG3"/>
<feature type="region of interest" description="Disordered" evidence="1">
    <location>
        <begin position="1"/>
        <end position="49"/>
    </location>
</feature>
<sequence length="63" mass="7681">MRVSWESFTAHTAPAPILRAMKRRRRRAGRRKTQRTRPRKSYPGMDSILHVSVRVKRRRRRVR</sequence>
<feature type="compositionally biased region" description="Basic residues" evidence="1">
    <location>
        <begin position="20"/>
        <end position="40"/>
    </location>
</feature>